<feature type="region of interest" description="Disordered" evidence="1">
    <location>
        <begin position="262"/>
        <end position="300"/>
    </location>
</feature>
<sequence length="300" mass="32032">MPARASTSIWARLYSSPTASMNVCRVTRSLLDWCPDESGVRETGALATLPSALLVQSVMLVLAGEFARGAEQTAIAAATRAVPLLHAQLILAAWRGRPDESAEVYATIVEEAGGHANTTEVSLAQYGMAVLHNGLGDYPAAQAAAARAFESAELTNSNLAHSELIEAACRSGRPESATEALDQLTSRALASGTPWGLGLAARSGALTSAGPAAEALYREAIEQLARCRMPGHLARTHLVYGEWLRREGRCQDARQQLRTAHDLLSDMLPPATPRADPSLSHRRRHGRRLNPLAPPSRGPR</sequence>
<dbReference type="RefSeq" id="WP_344712861.1">
    <property type="nucleotide sequence ID" value="NZ_BAAAWH010000001.1"/>
</dbReference>
<reference evidence="2 3" key="1">
    <citation type="submission" date="2024-09" db="EMBL/GenBank/DDBJ databases">
        <authorList>
            <person name="Sun Q."/>
            <person name="Mori K."/>
        </authorList>
    </citation>
    <scope>NUCLEOTIDE SEQUENCE [LARGE SCALE GENOMIC DNA]</scope>
    <source>
        <strain evidence="2 3">JCM 1342</strain>
    </source>
</reference>
<comment type="caution">
    <text evidence="2">The sequence shown here is derived from an EMBL/GenBank/DDBJ whole genome shotgun (WGS) entry which is preliminary data.</text>
</comment>
<evidence type="ECO:0008006" key="4">
    <source>
        <dbReference type="Google" id="ProtNLM"/>
    </source>
</evidence>
<dbReference type="SUPFAM" id="SSF48452">
    <property type="entry name" value="TPR-like"/>
    <property type="match status" value="1"/>
</dbReference>
<evidence type="ECO:0000313" key="3">
    <source>
        <dbReference type="Proteomes" id="UP001589611"/>
    </source>
</evidence>
<organism evidence="2 3">
    <name type="scientific">Microbacterium terregens</name>
    <dbReference type="NCBI Taxonomy" id="69363"/>
    <lineage>
        <taxon>Bacteria</taxon>
        <taxon>Bacillati</taxon>
        <taxon>Actinomycetota</taxon>
        <taxon>Actinomycetes</taxon>
        <taxon>Micrococcales</taxon>
        <taxon>Microbacteriaceae</taxon>
        <taxon>Microbacterium</taxon>
    </lineage>
</organism>
<evidence type="ECO:0000313" key="2">
    <source>
        <dbReference type="EMBL" id="MFB9646148.1"/>
    </source>
</evidence>
<proteinExistence type="predicted"/>
<dbReference type="Gene3D" id="1.25.40.10">
    <property type="entry name" value="Tetratricopeptide repeat domain"/>
    <property type="match status" value="1"/>
</dbReference>
<dbReference type="Proteomes" id="UP001589611">
    <property type="component" value="Unassembled WGS sequence"/>
</dbReference>
<dbReference type="EMBL" id="JBHMBE010000003">
    <property type="protein sequence ID" value="MFB9646148.1"/>
    <property type="molecule type" value="Genomic_DNA"/>
</dbReference>
<dbReference type="InterPro" id="IPR011990">
    <property type="entry name" value="TPR-like_helical_dom_sf"/>
</dbReference>
<name>A0ABV5T0L2_9MICO</name>
<evidence type="ECO:0000256" key="1">
    <source>
        <dbReference type="SAM" id="MobiDB-lite"/>
    </source>
</evidence>
<accession>A0ABV5T0L2</accession>
<gene>
    <name evidence="2" type="ORF">ACFFPJ_10100</name>
</gene>
<protein>
    <recommendedName>
        <fullName evidence="4">Tetratricopeptide repeat protein</fullName>
    </recommendedName>
</protein>
<keyword evidence="3" id="KW-1185">Reference proteome</keyword>